<dbReference type="Proteomes" id="UP000295345">
    <property type="component" value="Unassembled WGS sequence"/>
</dbReference>
<evidence type="ECO:0000256" key="1">
    <source>
        <dbReference type="ARBA" id="ARBA00022741"/>
    </source>
</evidence>
<dbReference type="GO" id="GO:0005737">
    <property type="term" value="C:cytoplasm"/>
    <property type="evidence" value="ECO:0007669"/>
    <property type="project" value="TreeGrafter"/>
</dbReference>
<sequence>MTSHPPGTEGPAGLTIPPFAQELAGTLSVHAQYVLHGNIRDDYLVSRHGQDRYFSLAGLVWHTLRLRGFDALVRYDVVDGFTVHPADALPHVERLLGRGTVGRRFRGRLLRADPPALLDLEPLLRAVATGLEPAQRPRPGADRAEFGAGPLEQEHPQRLALLIDYAARIPTEVNRLSERERDFFLGCLKLANDVEPILHHRTGRTLFNPIVWLADGERDLPTWLVSGSDRIRTIGVPLPDMEDRRRMARLQAAEYAPPPAPSSTPPPSVLGSTAGSVSGSAAGPPGGVLSLLKDGERPPAAELDDRETREFARAAGGLTLRAMRDAVRLAADRRLPFGRMPDAVRIYRLGVEDNPWRRGHIRNQIREGEAFIRARVKGQAPAIGKTMDILKRAALGLSGAQAAHPGHRPRGVLFFAGPTGTGKTELAKSVATVLFGREDAYLRFDMSEFSAPHSADRLVGAPPGYVGYEAGGELTSAVRTDPFRVVLFDEIEKADKGVLDKFLQVLEDGRLTDGQGITTYFSECVLIFTSNLGVMTEDPATGLKRRVVEPGTDYQELAATVRDQVERHFVEVVGRPELMNRLGGNIVVFDFIGAEVARSIFDLQVDNIRSLMRQDQRLHLRLTEEATERLAERCTADLDNGGRGIGNALETALINPLARALFEEGPLPEESVVTVEAVAEDPDGTVRLDLGISRPAEWGTGS</sequence>
<evidence type="ECO:0000256" key="2">
    <source>
        <dbReference type="ARBA" id="ARBA00022840"/>
    </source>
</evidence>
<accession>A0A4R4TTG1</accession>
<feature type="domain" description="AAA+ ATPase" evidence="5">
    <location>
        <begin position="409"/>
        <end position="552"/>
    </location>
</feature>
<evidence type="ECO:0000259" key="5">
    <source>
        <dbReference type="SMART" id="SM00382"/>
    </source>
</evidence>
<feature type="region of interest" description="Disordered" evidence="4">
    <location>
        <begin position="254"/>
        <end position="306"/>
    </location>
</feature>
<dbReference type="AlphaFoldDB" id="A0A4R4TTG1"/>
<dbReference type="PRINTS" id="PR00300">
    <property type="entry name" value="CLPPROTEASEA"/>
</dbReference>
<dbReference type="InterPro" id="IPR027417">
    <property type="entry name" value="P-loop_NTPase"/>
</dbReference>
<dbReference type="GO" id="GO:0034605">
    <property type="term" value="P:cellular response to heat"/>
    <property type="evidence" value="ECO:0007669"/>
    <property type="project" value="TreeGrafter"/>
</dbReference>
<name>A0A4R4TTG1_9ACTN</name>
<dbReference type="Gene3D" id="1.10.8.60">
    <property type="match status" value="1"/>
</dbReference>
<dbReference type="Gene3D" id="3.40.50.300">
    <property type="entry name" value="P-loop containing nucleotide triphosphate hydrolases"/>
    <property type="match status" value="1"/>
</dbReference>
<protein>
    <submittedName>
        <fullName evidence="7">ATP-dependent Clp protease ATP-binding subunit</fullName>
    </submittedName>
</protein>
<dbReference type="InterPro" id="IPR019489">
    <property type="entry name" value="Clp_ATPase_C"/>
</dbReference>
<dbReference type="GO" id="GO:0016887">
    <property type="term" value="F:ATP hydrolysis activity"/>
    <property type="evidence" value="ECO:0007669"/>
    <property type="project" value="InterPro"/>
</dbReference>
<dbReference type="OrthoDB" id="9803641at2"/>
<dbReference type="GO" id="GO:0008233">
    <property type="term" value="F:peptidase activity"/>
    <property type="evidence" value="ECO:0007669"/>
    <property type="project" value="UniProtKB-KW"/>
</dbReference>
<dbReference type="GO" id="GO:0006508">
    <property type="term" value="P:proteolysis"/>
    <property type="evidence" value="ECO:0007669"/>
    <property type="project" value="UniProtKB-KW"/>
</dbReference>
<dbReference type="EMBL" id="SMKI01000006">
    <property type="protein sequence ID" value="TDC80106.1"/>
    <property type="molecule type" value="Genomic_DNA"/>
</dbReference>
<dbReference type="SMART" id="SM00382">
    <property type="entry name" value="AAA"/>
    <property type="match status" value="1"/>
</dbReference>
<feature type="compositionally biased region" description="Low complexity" evidence="4">
    <location>
        <begin position="269"/>
        <end position="290"/>
    </location>
</feature>
<organism evidence="7 8">
    <name type="scientific">Streptomyces hainanensis</name>
    <dbReference type="NCBI Taxonomy" id="402648"/>
    <lineage>
        <taxon>Bacteria</taxon>
        <taxon>Bacillati</taxon>
        <taxon>Actinomycetota</taxon>
        <taxon>Actinomycetes</taxon>
        <taxon>Kitasatosporales</taxon>
        <taxon>Streptomycetaceae</taxon>
        <taxon>Streptomyces</taxon>
    </lineage>
</organism>
<feature type="compositionally biased region" description="Pro residues" evidence="4">
    <location>
        <begin position="256"/>
        <end position="268"/>
    </location>
</feature>
<keyword evidence="7" id="KW-0378">Hydrolase</keyword>
<dbReference type="InterPro" id="IPR001270">
    <property type="entry name" value="ClpA/B"/>
</dbReference>
<evidence type="ECO:0000256" key="3">
    <source>
        <dbReference type="ARBA" id="ARBA00023186"/>
    </source>
</evidence>
<dbReference type="GO" id="GO:0005524">
    <property type="term" value="F:ATP binding"/>
    <property type="evidence" value="ECO:0007669"/>
    <property type="project" value="UniProtKB-KW"/>
</dbReference>
<dbReference type="SMART" id="SM01086">
    <property type="entry name" value="ClpB_D2-small"/>
    <property type="match status" value="1"/>
</dbReference>
<dbReference type="InterPro" id="IPR050130">
    <property type="entry name" value="ClpA_ClpB"/>
</dbReference>
<evidence type="ECO:0000259" key="6">
    <source>
        <dbReference type="SMART" id="SM01086"/>
    </source>
</evidence>
<dbReference type="Pfam" id="PF10431">
    <property type="entry name" value="ClpB_D2-small"/>
    <property type="match status" value="1"/>
</dbReference>
<keyword evidence="2 7" id="KW-0067">ATP-binding</keyword>
<dbReference type="Pfam" id="PF07724">
    <property type="entry name" value="AAA_2"/>
    <property type="match status" value="1"/>
</dbReference>
<keyword evidence="1" id="KW-0547">Nucleotide-binding</keyword>
<keyword evidence="7" id="KW-0645">Protease</keyword>
<feature type="domain" description="Clp ATPase C-terminal" evidence="6">
    <location>
        <begin position="592"/>
        <end position="686"/>
    </location>
</feature>
<dbReference type="PANTHER" id="PTHR11638">
    <property type="entry name" value="ATP-DEPENDENT CLP PROTEASE"/>
    <property type="match status" value="1"/>
</dbReference>
<evidence type="ECO:0000313" key="7">
    <source>
        <dbReference type="EMBL" id="TDC80106.1"/>
    </source>
</evidence>
<reference evidence="7 8" key="1">
    <citation type="submission" date="2019-03" db="EMBL/GenBank/DDBJ databases">
        <title>Draft genome sequences of novel Actinobacteria.</title>
        <authorList>
            <person name="Sahin N."/>
            <person name="Ay H."/>
            <person name="Saygin H."/>
        </authorList>
    </citation>
    <scope>NUCLEOTIDE SEQUENCE [LARGE SCALE GENOMIC DNA]</scope>
    <source>
        <strain evidence="7 8">DSM 41900</strain>
    </source>
</reference>
<dbReference type="CDD" id="cd19499">
    <property type="entry name" value="RecA-like_ClpB_Hsp104-like"/>
    <property type="match status" value="1"/>
</dbReference>
<gene>
    <name evidence="7" type="ORF">E1283_01160</name>
</gene>
<keyword evidence="8" id="KW-1185">Reference proteome</keyword>
<evidence type="ECO:0000256" key="4">
    <source>
        <dbReference type="SAM" id="MobiDB-lite"/>
    </source>
</evidence>
<dbReference type="SUPFAM" id="SSF52540">
    <property type="entry name" value="P-loop containing nucleoside triphosphate hydrolases"/>
    <property type="match status" value="1"/>
</dbReference>
<evidence type="ECO:0000313" key="8">
    <source>
        <dbReference type="Proteomes" id="UP000295345"/>
    </source>
</evidence>
<dbReference type="InterPro" id="IPR003593">
    <property type="entry name" value="AAA+_ATPase"/>
</dbReference>
<comment type="caution">
    <text evidence="7">The sequence shown here is derived from an EMBL/GenBank/DDBJ whole genome shotgun (WGS) entry which is preliminary data.</text>
</comment>
<dbReference type="RefSeq" id="WP_132815587.1">
    <property type="nucleotide sequence ID" value="NZ_SMKI01000006.1"/>
</dbReference>
<dbReference type="PANTHER" id="PTHR11638:SF18">
    <property type="entry name" value="HEAT SHOCK PROTEIN 104"/>
    <property type="match status" value="1"/>
</dbReference>
<keyword evidence="3" id="KW-0143">Chaperone</keyword>
<dbReference type="InterPro" id="IPR003959">
    <property type="entry name" value="ATPase_AAA_core"/>
</dbReference>
<proteinExistence type="predicted"/>